<evidence type="ECO:0000313" key="12">
    <source>
        <dbReference type="EMBL" id="KAG9490130.1"/>
    </source>
</evidence>
<dbReference type="GO" id="GO:0000783">
    <property type="term" value="C:nuclear telomere cap complex"/>
    <property type="evidence" value="ECO:0007669"/>
    <property type="project" value="TreeGrafter"/>
</dbReference>
<evidence type="ECO:0000256" key="4">
    <source>
        <dbReference type="ARBA" id="ARBA00015253"/>
    </source>
</evidence>
<dbReference type="FunFam" id="2.40.50.140:FF:000138">
    <property type="entry name" value="Protection of telomeres 1 homolog"/>
    <property type="match status" value="1"/>
</dbReference>
<proteinExistence type="inferred from homology"/>
<dbReference type="PANTHER" id="PTHR14513">
    <property type="entry name" value="PROTECTION OF TELOMERES 1"/>
    <property type="match status" value="1"/>
</dbReference>
<dbReference type="SUPFAM" id="SSF50249">
    <property type="entry name" value="Nucleic acid-binding proteins"/>
    <property type="match status" value="2"/>
</dbReference>
<keyword evidence="8" id="KW-0539">Nucleus</keyword>
<comment type="caution">
    <text evidence="12">The sequence shown here is derived from an EMBL/GenBank/DDBJ whole genome shotgun (WGS) entry which is preliminary data.</text>
</comment>
<feature type="region of interest" description="Disordered" evidence="10">
    <location>
        <begin position="1"/>
        <end position="43"/>
    </location>
</feature>
<comment type="subcellular location">
    <subcellularLocation>
        <location evidence="2">Chromosome</location>
        <location evidence="2">Telomere</location>
    </subcellularLocation>
    <subcellularLocation>
        <location evidence="1">Nucleus</location>
    </subcellularLocation>
</comment>
<comment type="similarity">
    <text evidence="3">Belongs to the telombin family.</text>
</comment>
<dbReference type="OrthoDB" id="2186770at2759"/>
<keyword evidence="5" id="KW-0158">Chromosome</keyword>
<dbReference type="SMART" id="SM00976">
    <property type="entry name" value="Telo_bind"/>
    <property type="match status" value="1"/>
</dbReference>
<evidence type="ECO:0000313" key="13">
    <source>
        <dbReference type="Proteomes" id="UP000770717"/>
    </source>
</evidence>
<evidence type="ECO:0000256" key="10">
    <source>
        <dbReference type="SAM" id="MobiDB-lite"/>
    </source>
</evidence>
<dbReference type="FunFam" id="2.40.50.140:FF:000119">
    <property type="entry name" value="Protection of telomeres 1 homolog"/>
    <property type="match status" value="1"/>
</dbReference>
<evidence type="ECO:0000256" key="5">
    <source>
        <dbReference type="ARBA" id="ARBA00022454"/>
    </source>
</evidence>
<accession>A0A8J6KFU8</accession>
<dbReference type="InterPro" id="IPR011564">
    <property type="entry name" value="Telomer_end-bd_POT1/Cdc13"/>
</dbReference>
<dbReference type="GO" id="GO:0016233">
    <property type="term" value="P:telomere capping"/>
    <property type="evidence" value="ECO:0007669"/>
    <property type="project" value="TreeGrafter"/>
</dbReference>
<dbReference type="CDD" id="cd20374">
    <property type="entry name" value="Pot1C"/>
    <property type="match status" value="1"/>
</dbReference>
<dbReference type="CDD" id="cd04498">
    <property type="entry name" value="hPOT1_OB2"/>
    <property type="match status" value="1"/>
</dbReference>
<evidence type="ECO:0000256" key="7">
    <source>
        <dbReference type="ARBA" id="ARBA00023125"/>
    </source>
</evidence>
<protein>
    <recommendedName>
        <fullName evidence="4">Protection of telomeres protein 1</fullName>
    </recommendedName>
    <alternativeName>
        <fullName evidence="9">POT1-like telomere end-binding protein</fullName>
    </alternativeName>
</protein>
<dbReference type="GO" id="GO:0005654">
    <property type="term" value="C:nucleoplasm"/>
    <property type="evidence" value="ECO:0007669"/>
    <property type="project" value="UniProtKB-ARBA"/>
</dbReference>
<dbReference type="InterPro" id="IPR032042">
    <property type="entry name" value="POT1PC"/>
</dbReference>
<evidence type="ECO:0000259" key="11">
    <source>
        <dbReference type="SMART" id="SM00976"/>
    </source>
</evidence>
<dbReference type="Pfam" id="PF16686">
    <property type="entry name" value="POT1PC"/>
    <property type="match status" value="1"/>
</dbReference>
<dbReference type="GO" id="GO:0032210">
    <property type="term" value="P:regulation of telomere maintenance via telomerase"/>
    <property type="evidence" value="ECO:0007669"/>
    <property type="project" value="TreeGrafter"/>
</dbReference>
<dbReference type="Gene3D" id="2.40.50.140">
    <property type="entry name" value="Nucleic acid-binding proteins"/>
    <property type="match status" value="2"/>
</dbReference>
<evidence type="ECO:0000256" key="1">
    <source>
        <dbReference type="ARBA" id="ARBA00004123"/>
    </source>
</evidence>
<evidence type="ECO:0000256" key="2">
    <source>
        <dbReference type="ARBA" id="ARBA00004574"/>
    </source>
</evidence>
<dbReference type="AlphaFoldDB" id="A0A8J6KFU8"/>
<organism evidence="12 13">
    <name type="scientific">Eleutherodactylus coqui</name>
    <name type="common">Puerto Rican coqui</name>
    <dbReference type="NCBI Taxonomy" id="57060"/>
    <lineage>
        <taxon>Eukaryota</taxon>
        <taxon>Metazoa</taxon>
        <taxon>Chordata</taxon>
        <taxon>Craniata</taxon>
        <taxon>Vertebrata</taxon>
        <taxon>Euteleostomi</taxon>
        <taxon>Amphibia</taxon>
        <taxon>Batrachia</taxon>
        <taxon>Anura</taxon>
        <taxon>Neobatrachia</taxon>
        <taxon>Hyloidea</taxon>
        <taxon>Eleutherodactylidae</taxon>
        <taxon>Eleutherodactylinae</taxon>
        <taxon>Eleutherodactylus</taxon>
        <taxon>Eleutherodactylus</taxon>
    </lineage>
</organism>
<dbReference type="InterPro" id="IPR012340">
    <property type="entry name" value="NA-bd_OB-fold"/>
</dbReference>
<evidence type="ECO:0000256" key="3">
    <source>
        <dbReference type="ARBA" id="ARBA00008442"/>
    </source>
</evidence>
<dbReference type="Proteomes" id="UP000770717">
    <property type="component" value="Unassembled WGS sequence"/>
</dbReference>
<keyword evidence="7" id="KW-0238">DNA-binding</keyword>
<dbReference type="PANTHER" id="PTHR14513:SF0">
    <property type="entry name" value="PROTECTION OF TELOMERES PROTEIN 1"/>
    <property type="match status" value="1"/>
</dbReference>
<feature type="domain" description="Telomeric single stranded DNA binding POT1/Cdc13" evidence="11">
    <location>
        <begin position="74"/>
        <end position="204"/>
    </location>
</feature>
<dbReference type="Pfam" id="PF21375">
    <property type="entry name" value="POT1_C_insert"/>
    <property type="match status" value="1"/>
</dbReference>
<evidence type="ECO:0000256" key="8">
    <source>
        <dbReference type="ARBA" id="ARBA00023242"/>
    </source>
</evidence>
<dbReference type="Pfam" id="PF02765">
    <property type="entry name" value="POT1"/>
    <property type="match status" value="1"/>
</dbReference>
<dbReference type="CDD" id="cd04497">
    <property type="entry name" value="hPOT1_OB1_like"/>
    <property type="match status" value="1"/>
</dbReference>
<dbReference type="InterPro" id="IPR048953">
    <property type="entry name" value="POT1_C_insert"/>
</dbReference>
<evidence type="ECO:0000256" key="9">
    <source>
        <dbReference type="ARBA" id="ARBA00084040"/>
    </source>
</evidence>
<dbReference type="InterPro" id="IPR028389">
    <property type="entry name" value="POT1"/>
</dbReference>
<keyword evidence="13" id="KW-1185">Reference proteome</keyword>
<name>A0A8J6KFU8_ELECQ</name>
<gene>
    <name evidence="12" type="ORF">GDO78_005814</name>
</gene>
<sequence length="694" mass="79074">MNRHVSHPASHILQRAHKSNDSRYSTQRSSRPPNSEPERRPSVTCLRCRRDGRTALRYLITLLLFQGPAQKYVYTALGQLKEDTVANVFGVVTFFKLPYRSKGTDFCSVVTILDQSNVKLKCTFFSGNQDALPRIYKIGDIVRFHRIKIQRFNDELQGISSSGFSALVFEGTVDAPLIPRTASKSYNFTTEDQKTVETLRNWQLGLQNFTSSRRNLSNVQPGQYFDLICQLVGKAEIDKASYLLKVWDGTRCSTLQWKVYVEDYALEGDRDSITRLQDLAIDVLVYDNHVELAKSLKIGSCIVIHNVHAKWHNTGGENQGHDTYLEFHLHGGTCYGRGISVPPEDDSDVKELQKVLDAVGIVSDVTTPHIQLSQMSPPFDALKRCQQLFVTVLPAHQQWQITPLNNIAKSKAPQKFRIRARLKSFQPHHLYQSVKLHCTKCNSLLDAPDEQSLTKIFEDRSNGSPITNTTNTFWYRSEVWNTGNLDNRAVAIHFVKKYDDLQNPENSLIMVEGASFKELCKLSTHFNTIIPVKSKEENLELDLSAPFLIQGKKWLYGCMKCSNIKSLEELKSLLLETGWDAMEMAKALGVELLTHLFVMNFILEDETGSLKAYLWRESERFFQIPPSEILMDSDLQEKLHMIMSVLCPSTKQIGEYPWMDCCIRSYNSNVGGKEQICYEVFDTLLSVPDLDTIK</sequence>
<dbReference type="GO" id="GO:0010521">
    <property type="term" value="F:telomerase inhibitor activity"/>
    <property type="evidence" value="ECO:0007669"/>
    <property type="project" value="TreeGrafter"/>
</dbReference>
<reference evidence="12" key="1">
    <citation type="thesis" date="2020" institute="ProQuest LLC" country="789 East Eisenhower Parkway, Ann Arbor, MI, USA">
        <title>Comparative Genomics and Chromosome Evolution.</title>
        <authorList>
            <person name="Mudd A.B."/>
        </authorList>
    </citation>
    <scope>NUCLEOTIDE SEQUENCE</scope>
    <source>
        <strain evidence="12">HN-11 Male</strain>
        <tissue evidence="12">Kidney and liver</tissue>
    </source>
</reference>
<evidence type="ECO:0000256" key="6">
    <source>
        <dbReference type="ARBA" id="ARBA00022895"/>
    </source>
</evidence>
<dbReference type="GO" id="GO:0098505">
    <property type="term" value="F:G-rich strand telomeric DNA binding"/>
    <property type="evidence" value="ECO:0007669"/>
    <property type="project" value="TreeGrafter"/>
</dbReference>
<dbReference type="EMBL" id="WNTK01000002">
    <property type="protein sequence ID" value="KAG9490130.1"/>
    <property type="molecule type" value="Genomic_DNA"/>
</dbReference>
<keyword evidence="6" id="KW-0779">Telomere</keyword>